<evidence type="ECO:0000256" key="3">
    <source>
        <dbReference type="ARBA" id="ARBA00022692"/>
    </source>
</evidence>
<feature type="transmembrane region" description="Helical" evidence="10">
    <location>
        <begin position="434"/>
        <end position="452"/>
    </location>
</feature>
<dbReference type="GO" id="GO:0015293">
    <property type="term" value="F:symporter activity"/>
    <property type="evidence" value="ECO:0007669"/>
    <property type="project" value="UniProtKB-KW"/>
</dbReference>
<dbReference type="PROSITE" id="PS01023">
    <property type="entry name" value="PTR2_2"/>
    <property type="match status" value="1"/>
</dbReference>
<feature type="transmembrane region" description="Helical" evidence="10">
    <location>
        <begin position="397"/>
        <end position="413"/>
    </location>
</feature>
<dbReference type="GO" id="GO:0006857">
    <property type="term" value="P:oligopeptide transport"/>
    <property type="evidence" value="ECO:0007669"/>
    <property type="project" value="InterPro"/>
</dbReference>
<feature type="transmembrane region" description="Helical" evidence="10">
    <location>
        <begin position="243"/>
        <end position="268"/>
    </location>
</feature>
<keyword evidence="4" id="KW-0769">Symport</keyword>
<evidence type="ECO:0000313" key="12">
    <source>
        <dbReference type="Proteomes" id="UP001066276"/>
    </source>
</evidence>
<evidence type="ECO:0000256" key="5">
    <source>
        <dbReference type="ARBA" id="ARBA00022856"/>
    </source>
</evidence>
<dbReference type="Pfam" id="PF00854">
    <property type="entry name" value="PTR2"/>
    <property type="match status" value="1"/>
</dbReference>
<feature type="transmembrane region" description="Helical" evidence="10">
    <location>
        <begin position="520"/>
        <end position="545"/>
    </location>
</feature>
<feature type="transmembrane region" description="Helical" evidence="10">
    <location>
        <begin position="61"/>
        <end position="78"/>
    </location>
</feature>
<dbReference type="SUPFAM" id="SSF103473">
    <property type="entry name" value="MFS general substrate transporter"/>
    <property type="match status" value="1"/>
</dbReference>
<accession>A0AAV7SWN0</accession>
<evidence type="ECO:0000256" key="6">
    <source>
        <dbReference type="ARBA" id="ARBA00022989"/>
    </source>
</evidence>
<evidence type="ECO:0000256" key="2">
    <source>
        <dbReference type="ARBA" id="ARBA00005982"/>
    </source>
</evidence>
<protein>
    <recommendedName>
        <fullName evidence="13">Solute carrier family 15 member 3</fullName>
    </recommendedName>
</protein>
<evidence type="ECO:0008006" key="13">
    <source>
        <dbReference type="Google" id="ProtNLM"/>
    </source>
</evidence>
<feature type="transmembrane region" description="Helical" evidence="10">
    <location>
        <begin position="90"/>
        <end position="108"/>
    </location>
</feature>
<comment type="subcellular location">
    <subcellularLocation>
        <location evidence="1 8">Membrane</location>
        <topology evidence="1 8">Multi-pass membrane protein</topology>
    </subcellularLocation>
</comment>
<dbReference type="PANTHER" id="PTHR11654">
    <property type="entry name" value="OLIGOPEPTIDE TRANSPORTER-RELATED"/>
    <property type="match status" value="1"/>
</dbReference>
<feature type="transmembrane region" description="Helical" evidence="10">
    <location>
        <begin position="565"/>
        <end position="584"/>
    </location>
</feature>
<evidence type="ECO:0000256" key="4">
    <source>
        <dbReference type="ARBA" id="ARBA00022847"/>
    </source>
</evidence>
<sequence>MPDRHTDTVMDRQGGTMGSQNGERRPLLEKDPSDARWTQFIFSGRKVACGAILLVEIFERLAFFGIVSNLVLYLNSYLFNWGGPQSSQTALLFLGASYVLAPLGGWLADAYLGRYWTILASLVLYLVAACVLPATASDDIRPYLCGAMPEINIIPRSCNSSSGCDDQLHSHYCAPVMYTGLLLLALGISSVKANVTSFGADQVTDRGPEATRRFFNWFYWCINIGAILALLLVAFIQQNVNFLVGYAIPAVSVALALFIFLLAAPYFITKPPSGSRVPAMVRASLVSCWRRRRGTPDQMTHNRSRDLPACVSEQGDRAAEDEARLHRSEARASAEVLCKIMPVLLSLIPYWMVYFQMQSTYYLQGLHLRLPSFFPNQNASNTSSLNSEEETYRIPEAWLLMANVIVLLVLIPLKDRFIDPFLMRRNFFPSALKRMALGMFFGLTSVFVAGILETERLLYVHQELVVNQTIGRDVYFAASLPIWWQIPQYLLIGISEIFASIPGLEFAYSEAPKSMQAVIMGLFFCISGVGSLLGSGLLSLLSLPPSGWMYCPKDYGNINKCHMDFYFFLLGGIQAIALVVFVLISVRYERKEREACRLCVNEGNGST</sequence>
<feature type="compositionally biased region" description="Basic and acidic residues" evidence="9">
    <location>
        <begin position="1"/>
        <end position="10"/>
    </location>
</feature>
<dbReference type="Proteomes" id="UP001066276">
    <property type="component" value="Chromosome 4_1"/>
</dbReference>
<dbReference type="InterPro" id="IPR018456">
    <property type="entry name" value="PTR2_symporter_CS"/>
</dbReference>
<keyword evidence="12" id="KW-1185">Reference proteome</keyword>
<dbReference type="GO" id="GO:0016020">
    <property type="term" value="C:membrane"/>
    <property type="evidence" value="ECO:0007669"/>
    <property type="project" value="UniProtKB-SubCell"/>
</dbReference>
<proteinExistence type="inferred from homology"/>
<evidence type="ECO:0000256" key="9">
    <source>
        <dbReference type="SAM" id="MobiDB-lite"/>
    </source>
</evidence>
<keyword evidence="3 8" id="KW-0812">Transmembrane</keyword>
<evidence type="ECO:0000313" key="11">
    <source>
        <dbReference type="EMBL" id="KAJ1168589.1"/>
    </source>
</evidence>
<evidence type="ECO:0000256" key="8">
    <source>
        <dbReference type="RuleBase" id="RU003755"/>
    </source>
</evidence>
<feature type="transmembrane region" description="Helical" evidence="10">
    <location>
        <begin position="489"/>
        <end position="508"/>
    </location>
</feature>
<dbReference type="Gene3D" id="1.20.1250.20">
    <property type="entry name" value="MFS general substrate transporter like domains"/>
    <property type="match status" value="1"/>
</dbReference>
<comment type="similarity">
    <text evidence="2 8">Belongs to the major facilitator superfamily. Proton-dependent oligopeptide transporter (POT/PTR) (TC 2.A.17) family.</text>
</comment>
<feature type="transmembrane region" description="Helical" evidence="10">
    <location>
        <begin position="176"/>
        <end position="196"/>
    </location>
</feature>
<gene>
    <name evidence="11" type="ORF">NDU88_000509</name>
</gene>
<feature type="transmembrane region" description="Helical" evidence="10">
    <location>
        <begin position="336"/>
        <end position="354"/>
    </location>
</feature>
<name>A0AAV7SWN0_PLEWA</name>
<dbReference type="EMBL" id="JANPWB010000007">
    <property type="protein sequence ID" value="KAJ1168589.1"/>
    <property type="molecule type" value="Genomic_DNA"/>
</dbReference>
<keyword evidence="5" id="KW-0653">Protein transport</keyword>
<keyword evidence="6 10" id="KW-1133">Transmembrane helix</keyword>
<keyword evidence="7 10" id="KW-0472">Membrane</keyword>
<organism evidence="11 12">
    <name type="scientific">Pleurodeles waltl</name>
    <name type="common">Iberian ribbed newt</name>
    <dbReference type="NCBI Taxonomy" id="8319"/>
    <lineage>
        <taxon>Eukaryota</taxon>
        <taxon>Metazoa</taxon>
        <taxon>Chordata</taxon>
        <taxon>Craniata</taxon>
        <taxon>Vertebrata</taxon>
        <taxon>Euteleostomi</taxon>
        <taxon>Amphibia</taxon>
        <taxon>Batrachia</taxon>
        <taxon>Caudata</taxon>
        <taxon>Salamandroidea</taxon>
        <taxon>Salamandridae</taxon>
        <taxon>Pleurodelinae</taxon>
        <taxon>Pleurodeles</taxon>
    </lineage>
</organism>
<dbReference type="AlphaFoldDB" id="A0AAV7SWN0"/>
<dbReference type="InterPro" id="IPR036259">
    <property type="entry name" value="MFS_trans_sf"/>
</dbReference>
<evidence type="ECO:0000256" key="1">
    <source>
        <dbReference type="ARBA" id="ARBA00004141"/>
    </source>
</evidence>
<feature type="region of interest" description="Disordered" evidence="9">
    <location>
        <begin position="1"/>
        <end position="29"/>
    </location>
</feature>
<feature type="transmembrane region" description="Helical" evidence="10">
    <location>
        <begin position="115"/>
        <end position="134"/>
    </location>
</feature>
<keyword evidence="5" id="KW-0571">Peptide transport</keyword>
<feature type="transmembrane region" description="Helical" evidence="10">
    <location>
        <begin position="217"/>
        <end position="237"/>
    </location>
</feature>
<keyword evidence="8" id="KW-0813">Transport</keyword>
<dbReference type="InterPro" id="IPR000109">
    <property type="entry name" value="POT_fam"/>
</dbReference>
<evidence type="ECO:0000256" key="10">
    <source>
        <dbReference type="SAM" id="Phobius"/>
    </source>
</evidence>
<reference evidence="11" key="1">
    <citation type="journal article" date="2022" name="bioRxiv">
        <title>Sequencing and chromosome-scale assembly of the giantPleurodeles waltlgenome.</title>
        <authorList>
            <person name="Brown T."/>
            <person name="Elewa A."/>
            <person name="Iarovenko S."/>
            <person name="Subramanian E."/>
            <person name="Araus A.J."/>
            <person name="Petzold A."/>
            <person name="Susuki M."/>
            <person name="Suzuki K.-i.T."/>
            <person name="Hayashi T."/>
            <person name="Toyoda A."/>
            <person name="Oliveira C."/>
            <person name="Osipova E."/>
            <person name="Leigh N.D."/>
            <person name="Simon A."/>
            <person name="Yun M.H."/>
        </authorList>
    </citation>
    <scope>NUCLEOTIDE SEQUENCE</scope>
    <source>
        <strain evidence="11">20211129_DDA</strain>
        <tissue evidence="11">Liver</tissue>
    </source>
</reference>
<comment type="caution">
    <text evidence="11">The sequence shown here is derived from an EMBL/GenBank/DDBJ whole genome shotgun (WGS) entry which is preliminary data.</text>
</comment>
<evidence type="ECO:0000256" key="7">
    <source>
        <dbReference type="ARBA" id="ARBA00023136"/>
    </source>
</evidence>